<accession>A0ABW9Z6B6</accession>
<feature type="signal peptide" evidence="1">
    <location>
        <begin position="1"/>
        <end position="19"/>
    </location>
</feature>
<name>A0ABW9Z6B6_9FLAO</name>
<gene>
    <name evidence="2" type="ORF">GV828_04175</name>
</gene>
<keyword evidence="3" id="KW-1185">Reference proteome</keyword>
<comment type="caution">
    <text evidence="2">The sequence shown here is derived from an EMBL/GenBank/DDBJ whole genome shotgun (WGS) entry which is preliminary data.</text>
</comment>
<dbReference type="EMBL" id="JAABLM010000004">
    <property type="protein sequence ID" value="NBL64398.1"/>
    <property type="molecule type" value="Genomic_DNA"/>
</dbReference>
<dbReference type="Proteomes" id="UP000798602">
    <property type="component" value="Unassembled WGS sequence"/>
</dbReference>
<evidence type="ECO:0000313" key="3">
    <source>
        <dbReference type="Proteomes" id="UP000798602"/>
    </source>
</evidence>
<feature type="chain" id="PRO_5047189544" evidence="1">
    <location>
        <begin position="20"/>
        <end position="255"/>
    </location>
</feature>
<protein>
    <submittedName>
        <fullName evidence="2">Uncharacterized protein</fullName>
    </submittedName>
</protein>
<reference evidence="3" key="1">
    <citation type="submission" date="2020-01" db="EMBL/GenBank/DDBJ databases">
        <title>Sphingomonas sp. strain CSW-10.</title>
        <authorList>
            <person name="Chen W.-M."/>
        </authorList>
    </citation>
    <scope>NUCLEOTIDE SEQUENCE [LARGE SCALE GENOMIC DNA]</scope>
    <source>
        <strain evidence="3">NST-5</strain>
    </source>
</reference>
<sequence>MKNLILLFLILTSSIPCNADCAMGATSFFPLNRTNISTNSIFIIQGYGTTTATVKNFPTRKVFLESESGELIELKLKEIFTGKGQNQAIFFPSSKLKYNTKYHLKYSDETPIETKELSVWNSATKNQEKITWTTASEEIENSINIDFTFRFVKSESKMYGCGNSSNAIFEINKVNNSTVIFKTELLDLRTNEISTFYVFPDKNILKVGYEMCSGNFDLKDSSNYKVRFTPTNSSGNEAKTSEWKAFKSAKNPYLR</sequence>
<dbReference type="RefSeq" id="WP_166536226.1">
    <property type="nucleotide sequence ID" value="NZ_JAABLM010000004.1"/>
</dbReference>
<evidence type="ECO:0000256" key="1">
    <source>
        <dbReference type="SAM" id="SignalP"/>
    </source>
</evidence>
<evidence type="ECO:0000313" key="2">
    <source>
        <dbReference type="EMBL" id="NBL64398.1"/>
    </source>
</evidence>
<proteinExistence type="predicted"/>
<organism evidence="2 3">
    <name type="scientific">Flavobacterium ichthyis</name>
    <dbReference type="NCBI Taxonomy" id="2698827"/>
    <lineage>
        <taxon>Bacteria</taxon>
        <taxon>Pseudomonadati</taxon>
        <taxon>Bacteroidota</taxon>
        <taxon>Flavobacteriia</taxon>
        <taxon>Flavobacteriales</taxon>
        <taxon>Flavobacteriaceae</taxon>
        <taxon>Flavobacterium</taxon>
    </lineage>
</organism>
<keyword evidence="1" id="KW-0732">Signal</keyword>